<dbReference type="InterPro" id="IPR000719">
    <property type="entry name" value="Prot_kinase_dom"/>
</dbReference>
<feature type="domain" description="Ig-like" evidence="27">
    <location>
        <begin position="109"/>
        <end position="203"/>
    </location>
</feature>
<dbReference type="GO" id="GO:0031672">
    <property type="term" value="C:A band"/>
    <property type="evidence" value="ECO:0007669"/>
    <property type="project" value="UniProtKB-ARBA"/>
</dbReference>
<evidence type="ECO:0000259" key="27">
    <source>
        <dbReference type="PROSITE" id="PS50835"/>
    </source>
</evidence>
<feature type="region of interest" description="Disordered" evidence="25">
    <location>
        <begin position="2973"/>
        <end position="3002"/>
    </location>
</feature>
<dbReference type="FunFam" id="3.30.200.20:FF:000315">
    <property type="entry name" value="Calcium-dependent protein kinase 3"/>
    <property type="match status" value="1"/>
</dbReference>
<keyword evidence="7" id="KW-0723">Serine/threonine-protein kinase</keyword>
<evidence type="ECO:0000256" key="13">
    <source>
        <dbReference type="ARBA" id="ARBA00022777"/>
    </source>
</evidence>
<feature type="compositionally biased region" description="Polar residues" evidence="25">
    <location>
        <begin position="5946"/>
        <end position="5956"/>
    </location>
</feature>
<dbReference type="EC" id="2.7.11.1" evidence="5"/>
<feature type="compositionally biased region" description="Basic and acidic residues" evidence="25">
    <location>
        <begin position="534"/>
        <end position="547"/>
    </location>
</feature>
<feature type="region of interest" description="Disordered" evidence="25">
    <location>
        <begin position="3996"/>
        <end position="4017"/>
    </location>
</feature>
<feature type="domain" description="Ig-like" evidence="27">
    <location>
        <begin position="868"/>
        <end position="954"/>
    </location>
</feature>
<feature type="domain" description="Fibronectin type-III" evidence="28">
    <location>
        <begin position="4162"/>
        <end position="4257"/>
    </location>
</feature>
<dbReference type="GO" id="GO:0005634">
    <property type="term" value="C:nucleus"/>
    <property type="evidence" value="ECO:0007669"/>
    <property type="project" value="UniProtKB-SubCell"/>
</dbReference>
<feature type="domain" description="Ig-like" evidence="27">
    <location>
        <begin position="6277"/>
        <end position="6364"/>
    </location>
</feature>
<dbReference type="GO" id="GO:0008092">
    <property type="term" value="F:cytoskeletal protein binding"/>
    <property type="evidence" value="ECO:0007669"/>
    <property type="project" value="UniProtKB-ARBA"/>
</dbReference>
<feature type="compositionally biased region" description="Basic and acidic residues" evidence="25">
    <location>
        <begin position="5337"/>
        <end position="5353"/>
    </location>
</feature>
<comment type="catalytic activity">
    <reaction evidence="23">
        <text>L-seryl-[protein] + ATP = O-phospho-L-seryl-[protein] + ADP + H(+)</text>
        <dbReference type="Rhea" id="RHEA:17989"/>
        <dbReference type="Rhea" id="RHEA-COMP:9863"/>
        <dbReference type="Rhea" id="RHEA-COMP:11604"/>
        <dbReference type="ChEBI" id="CHEBI:15378"/>
        <dbReference type="ChEBI" id="CHEBI:29999"/>
        <dbReference type="ChEBI" id="CHEBI:30616"/>
        <dbReference type="ChEBI" id="CHEBI:83421"/>
        <dbReference type="ChEBI" id="CHEBI:456216"/>
        <dbReference type="EC" id="2.7.11.1"/>
    </reaction>
</comment>
<feature type="domain" description="Fibronectin type-III" evidence="28">
    <location>
        <begin position="2838"/>
        <end position="2932"/>
    </location>
</feature>
<feature type="region of interest" description="Disordered" evidence="25">
    <location>
        <begin position="3818"/>
        <end position="3850"/>
    </location>
</feature>
<dbReference type="Pfam" id="PF00069">
    <property type="entry name" value="Pkinase"/>
    <property type="match status" value="1"/>
</dbReference>
<dbReference type="GO" id="GO:0005524">
    <property type="term" value="F:ATP binding"/>
    <property type="evidence" value="ECO:0007669"/>
    <property type="project" value="UniProtKB-UniRule"/>
</dbReference>
<evidence type="ECO:0000313" key="30">
    <source>
        <dbReference type="Proteomes" id="UP000230066"/>
    </source>
</evidence>
<dbReference type="PROSITE" id="PS50011">
    <property type="entry name" value="PROTEIN_KINASE_DOM"/>
    <property type="match status" value="1"/>
</dbReference>
<keyword evidence="13" id="KW-0418">Kinase</keyword>
<dbReference type="Pfam" id="PF07679">
    <property type="entry name" value="I-set"/>
    <property type="match status" value="25"/>
</dbReference>
<keyword evidence="14" id="KW-0106">Calcium</keyword>
<feature type="domain" description="Fibronectin type-III" evidence="28">
    <location>
        <begin position="2237"/>
        <end position="2332"/>
    </location>
</feature>
<keyword evidence="30" id="KW-1185">Reference proteome</keyword>
<keyword evidence="12 24" id="KW-0547">Nucleotide-binding</keyword>
<feature type="compositionally biased region" description="Pro residues" evidence="25">
    <location>
        <begin position="2985"/>
        <end position="2994"/>
    </location>
</feature>
<feature type="domain" description="Ig-like" evidence="27">
    <location>
        <begin position="5049"/>
        <end position="5143"/>
    </location>
</feature>
<feature type="domain" description="Fibronectin type-III" evidence="28">
    <location>
        <begin position="4065"/>
        <end position="4159"/>
    </location>
</feature>
<dbReference type="FunFam" id="2.60.40.10:FF:000345">
    <property type="entry name" value="Muscle M-line assembly protein unc-89"/>
    <property type="match status" value="1"/>
</dbReference>
<feature type="domain" description="Fibronectin type-III" evidence="28">
    <location>
        <begin position="3642"/>
        <end position="3736"/>
    </location>
</feature>
<evidence type="ECO:0000256" key="12">
    <source>
        <dbReference type="ARBA" id="ARBA00022741"/>
    </source>
</evidence>
<keyword evidence="20" id="KW-0539">Nucleus</keyword>
<evidence type="ECO:0000256" key="5">
    <source>
        <dbReference type="ARBA" id="ARBA00012513"/>
    </source>
</evidence>
<dbReference type="Proteomes" id="UP000230066">
    <property type="component" value="Unassembled WGS sequence"/>
</dbReference>
<keyword evidence="10" id="KW-0479">Metal-binding</keyword>
<dbReference type="SUPFAM" id="SSF49265">
    <property type="entry name" value="Fibronectin type III"/>
    <property type="match status" value="17"/>
</dbReference>
<feature type="binding site" evidence="24">
    <location>
        <position position="5418"/>
    </location>
    <ligand>
        <name>ATP</name>
        <dbReference type="ChEBI" id="CHEBI:30616"/>
    </ligand>
</feature>
<dbReference type="EMBL" id="JXXN02000059">
    <property type="protein sequence ID" value="THD28845.1"/>
    <property type="molecule type" value="Genomic_DNA"/>
</dbReference>
<feature type="region of interest" description="Disordered" evidence="25">
    <location>
        <begin position="4156"/>
        <end position="4189"/>
    </location>
</feature>
<comment type="cofactor">
    <cofactor evidence="1">
        <name>Mg(2+)</name>
        <dbReference type="ChEBI" id="CHEBI:18420"/>
    </cofactor>
</comment>
<reference evidence="29" key="1">
    <citation type="submission" date="2019-03" db="EMBL/GenBank/DDBJ databases">
        <title>Improved annotation for the trematode Fasciola hepatica.</title>
        <authorList>
            <person name="Choi Y.-J."/>
            <person name="Martin J."/>
            <person name="Mitreva M."/>
        </authorList>
    </citation>
    <scope>NUCLEOTIDE SEQUENCE [LARGE SCALE GENOMIC DNA]</scope>
</reference>
<keyword evidence="11" id="KW-0677">Repeat</keyword>
<dbReference type="InterPro" id="IPR003598">
    <property type="entry name" value="Ig_sub2"/>
</dbReference>
<feature type="domain" description="Protein kinase" evidence="26">
    <location>
        <begin position="5389"/>
        <end position="5644"/>
    </location>
</feature>
<protein>
    <recommendedName>
        <fullName evidence="5">non-specific serine/threonine protein kinase</fullName>
        <ecNumber evidence="5">2.7.11.1</ecNumber>
    </recommendedName>
</protein>
<dbReference type="FunFam" id="2.60.40.10:FF:000003">
    <property type="entry name" value="Titin isoform E"/>
    <property type="match status" value="6"/>
</dbReference>
<evidence type="ECO:0000256" key="9">
    <source>
        <dbReference type="ARBA" id="ARBA00022679"/>
    </source>
</evidence>
<feature type="region of interest" description="Disordered" evidence="25">
    <location>
        <begin position="1426"/>
        <end position="1491"/>
    </location>
</feature>
<evidence type="ECO:0000256" key="3">
    <source>
        <dbReference type="ARBA" id="ARBA00004657"/>
    </source>
</evidence>
<dbReference type="Gene3D" id="2.60.40.10">
    <property type="entry name" value="Immunoglobulins"/>
    <property type="match status" value="57"/>
</dbReference>
<evidence type="ECO:0000256" key="21">
    <source>
        <dbReference type="ARBA" id="ARBA00023319"/>
    </source>
</evidence>
<keyword evidence="15 24" id="KW-0067">ATP-binding</keyword>
<comment type="catalytic activity">
    <reaction evidence="22">
        <text>L-threonyl-[protein] + ATP = O-phospho-L-threonyl-[protein] + ADP + H(+)</text>
        <dbReference type="Rhea" id="RHEA:46608"/>
        <dbReference type="Rhea" id="RHEA-COMP:11060"/>
        <dbReference type="Rhea" id="RHEA-COMP:11605"/>
        <dbReference type="ChEBI" id="CHEBI:15378"/>
        <dbReference type="ChEBI" id="CHEBI:30013"/>
        <dbReference type="ChEBI" id="CHEBI:30616"/>
        <dbReference type="ChEBI" id="CHEBI:61977"/>
        <dbReference type="ChEBI" id="CHEBI:456216"/>
        <dbReference type="EC" id="2.7.11.1"/>
    </reaction>
</comment>
<dbReference type="SUPFAM" id="SSF48726">
    <property type="entry name" value="Immunoglobulin"/>
    <property type="match status" value="27"/>
</dbReference>
<evidence type="ECO:0000256" key="11">
    <source>
        <dbReference type="ARBA" id="ARBA00022737"/>
    </source>
</evidence>
<feature type="region of interest" description="Disordered" evidence="25">
    <location>
        <begin position="2715"/>
        <end position="2734"/>
    </location>
</feature>
<evidence type="ECO:0000259" key="28">
    <source>
        <dbReference type="PROSITE" id="PS50853"/>
    </source>
</evidence>
<dbReference type="Gene3D" id="1.10.510.10">
    <property type="entry name" value="Transferase(Phosphotransferase) domain 1"/>
    <property type="match status" value="1"/>
</dbReference>
<feature type="region of interest" description="Disordered" evidence="25">
    <location>
        <begin position="3140"/>
        <end position="3161"/>
    </location>
</feature>
<organism evidence="29 30">
    <name type="scientific">Fasciola hepatica</name>
    <name type="common">Liver fluke</name>
    <dbReference type="NCBI Taxonomy" id="6192"/>
    <lineage>
        <taxon>Eukaryota</taxon>
        <taxon>Metazoa</taxon>
        <taxon>Spiralia</taxon>
        <taxon>Lophotrochozoa</taxon>
        <taxon>Platyhelminthes</taxon>
        <taxon>Trematoda</taxon>
        <taxon>Digenea</taxon>
        <taxon>Plagiorchiida</taxon>
        <taxon>Echinostomata</taxon>
        <taxon>Echinostomatoidea</taxon>
        <taxon>Fasciolidae</taxon>
        <taxon>Fasciola</taxon>
    </lineage>
</organism>
<keyword evidence="8" id="KW-0597">Phosphoprotein</keyword>
<feature type="domain" description="Fibronectin type-III" evidence="28">
    <location>
        <begin position="3143"/>
        <end position="3238"/>
    </location>
</feature>
<feature type="compositionally biased region" description="Basic and acidic residues" evidence="25">
    <location>
        <begin position="5957"/>
        <end position="5984"/>
    </location>
</feature>
<feature type="domain" description="Fibronectin type-III" evidence="28">
    <location>
        <begin position="2434"/>
        <end position="2527"/>
    </location>
</feature>
<feature type="region of interest" description="Disordered" evidence="25">
    <location>
        <begin position="4535"/>
        <end position="4568"/>
    </location>
</feature>
<feature type="region of interest" description="Disordered" evidence="25">
    <location>
        <begin position="508"/>
        <end position="556"/>
    </location>
</feature>
<dbReference type="InterPro" id="IPR003961">
    <property type="entry name" value="FN3_dom"/>
</dbReference>
<dbReference type="InterPro" id="IPR003599">
    <property type="entry name" value="Ig_sub"/>
</dbReference>
<accession>A0A4E0RLK9</accession>
<proteinExistence type="inferred from homology"/>
<evidence type="ECO:0000256" key="2">
    <source>
        <dbReference type="ARBA" id="ARBA00004123"/>
    </source>
</evidence>
<feature type="domain" description="Fibronectin type-III" evidence="28">
    <location>
        <begin position="2140"/>
        <end position="2234"/>
    </location>
</feature>
<feature type="domain" description="Fibronectin type-III" evidence="28">
    <location>
        <begin position="1155"/>
        <end position="1250"/>
    </location>
</feature>
<sequence>MSTGAKPRFPDKPKIRQAGKSVIFEVLLEADPPPVLRWSKGGKEIKTGGRYKCDCTTTGIQHLISLEISQVTADDGGEYLVNAKNRLGDSTATINLNIGAPKQPATKAPKFLEKPDIRMDKSKGEVIMSCKLEAKPKATLTWFLNDEEIKEIPGKRFWVVKDEPDDVYILEIHIASPKPEDGGTYRINAKNTAGDSNANINLNLQGQKSAGKAPAFEKPKISQDKGGRDVVLECRSTGDPAPTYTWYQNGRELKPRVNKFDMHSSKDGSVFVNTLRIVNFMNADSGTYKLVAKNQHGDATANIDVKMPRITGIPNVRFENNNQQAILEVRADTGGPPEATWSVGGRTIRIEGRYSTNTIQQQGSYVVSLTISDLIEKDSGTYDCVISNGVGTVQQSVSMKVPPKDAKATLPQIIGTPGSQQADVGRTFILTVDYSAGSVTPQAKVLRNGVDLTTDRRGTVRVDGAKRSIVITLKNVRIEDRGTYALQLLSDGQICDKTTFDLNVTQEEEAMEEDDEVGELQVPSSRGSRRSSAAKKEEEFMNRRQSQEKPNLLDPKALEQSLQARRDSMTNRRTSLADAIPGFAGLKHREQPKVEKEYFIEEVQDLKVKEGSIKAMLKCTFCKPTSRFRWYKNKLEIFQGPKYNFLQEGNEYALEIKRIAMEDLGKYTCKCNDISTTCTLVVEERKQTYHFNQKLPKTAEVVRGKDLTVECSVSDPRAPVVWYHKGEKVEYVAGKVEIKRRENRCILRIVRARPEQEGEYCCMVEGDETYIDIAVEDPDWFFTRELKTQQCYEHDEVIALECEVSDRDAEVTWFKDGQPITTGEKYEILSEKRVKRILKIKKLLCTDEATYTCKVAKKTTECHLTVKPDVEFRQSLFDTKGIETKRKELEVRAFNPKKYPVIWCKEGVPIKMSDRISSQEIDDSAFLIFSYLEMDDTGMYSCRIGNHETKGMLEVQECDKPPSVDLTDFKNVANLKKGANFMTAIPFKGFPVPQVSLLCNGEPVNEKIKLKPVVKGNVVELQLDDAARPDTGKYELKLKNECGEVTVPLEVNVFDRPSPPKGPLELTHLSAKKCTLEWDPPEDDGGKPIKHYVVEKMDTADGQWKLVKNAKQPKCDVDLEEGKKYKFRVRAVNDEGESDNLETEKETLARDICDPPDSPTALAVEDYDRDRADLKWNPPRKDNGAPVTKYIIEAKQKSKNKWEPVKEVPSPNATVPLKEGEEYEFRVIAVNKAGKSEPSEATKPMIAKPRLLKPFIIKTGIKPIKVKVGEPVQLDLDYRGEPDPVATWSIDTKILENTDNIKLEFKERSAHLKIVAAQRKDTALYTLRVVNEVGEDQASIEVVALGKPSRPVGPLEVSDVTKNSAKLSWNKPEDDGGTPITHYVVEKMNLNRKRWEPVAEVPRGTSVAVPKLEEGQPYMFRVKAVSSQGESEPLETESETIAKNPFEKPGPPGRPEVSDYDRDHIDIKWEPPEDDGGAPIKGYHVERKEPKSQRWLRLTKAPQPNLDFTDDGVREGKEYEYRVIAVNEAGPGEPSQPSEMAVAKPSREAPKISLKELPLGLNQEIRLRAGEPLHMPVPITGAPKPTVTWSKDNAPLPPHARVTDEEEKTCVDIPRTVRGDSGQYRLKLSNDYGEDEATIRVIVMDKPTPPIDVEAMDVYEDKCKVTWKPPKDDGGCPITDYIIERMEEATGIWERVPGLVTDNSVAVRNLTKGQNYRFRVAAVNMIGTSEWGETKSSVLAKNPYDPPGPPENLKIGEFDRHSVTLTWKEPKDDGGNPIQGYQVEKRIPKGEWRKATQQLVPGTTAKITNVDEGQTYEFRVCAVNAAGPGEPSKATAPHKVKDPTYPPGAPENLNVDIVNKNGVKLSWQKPRKDGGAPITGYIIEMKKAAPVAAPSAATPSLAPFESARAAPVGEEGEASAERAEPIEAVKAREGEIAEGAEDTSRAARAARAPADDKEEWVQVQKTSDLCAWIPMKQGDTGKFRVRAVNDEGPGEPSKATQPLTAVDQLQAPRICTPEECVGGPGTGVGGLKDVTLKAGQELHLAAAWFGHPKPTAVWTCGGKTVKSEGTRVKISDEPPPPPAKPGPGGALEQPAGGTAVLHVQKVRRSDGGDYELTLMNDQGQVKTSCHVEVLDVPGLPEGPLEATDVNADEITLKWKPPLDDGGQPVTNYILEKRPKGSDSWQKVSAFLTSPTATVKNLEVGKEYEFRVMAENAMGVSEPLSTEKAIKAKHPYDPPSGMNKPNVEDTTDDSVSLFWEPPRKGPTTGYIVEKRPKGGHEWTKANPTNITGTNYTVKGLPKGKEFEFRVVPYNLAGMGEPSEPTSPVKVQYPTTPPKIGHDVPREVIAKVDEPFKIRIPYTGSPPDKVEVSKDGVPIPLEGGRFKVEVTPNEVIVTDTQAKKEDAGKYKVDLENEKGKDSVPVTVKVVGPPSTPKGPLEISNIKAESCTLAWNPPTDNGGAPISNYVVEKQNTKTGEWSTVSAFVRGTEFDVSGLEDGQMYRFRVRAANEYGTSEPLEGDKAILAENPYTVPGAPSSVTVADVEANEVALEWTKPRSDGGRRINGYVVEYKPVNSDEWRQAPGGLVKGLNTKISGLRKGEKYEFRVAAKNEAGVGEFGQTIRPVECKPKFTTADSPGTPTVEDVGKNYVDLTWTKPLKDGGARITGYVVEKRKKFAPDWEPATADGQPVSGTQAHLENLDEGAEYEFRVRAVNAAGPGAPSEPTELTKIAPKRDVPKPPQDLEVADVFADSCKLVWKEPEFDGGCPITDYVVEKCDVSTGNWERVPMTASGTTCPVRGLVEGKRYKFRVSAVNAMGASEPIESSVPITAKNPFDSPDAPEGVKIDSFDKHGVNLSWEPPKDDGGNPVKGYLIEKRTPGGQWVPATAGLVPGKDARITGLEPGQTYEFRVSAVNDAGPGRPSRATHPQVIKDPTFPPSSPEGLNAGQELRLAAAWFGHPKPTMVWTLNDKTVKPDGKNLIESSEPVPSPAHPGPGGPLEQSPGATEVLTVPKARRADSGEYKLTLMNDHGQATTSCKVEVIDVPGAPSGPLEATEVKADEITLQWKAPEDDGGEPITNYVLEKKPKNSTTWEKVSGFLHGTSATVRNLEEGKEYDFRVMAENAMGVSEPLTTDHAIKAKHPFDPPSGMDKPTVEDTTSDSVTLAWSPPLKGPVTGYVVEKRPKGDKNWTKANMIPVTGTQFTVKNLPTGKEFEFRVVPVNAAGPGEPSDPTALVKVQNPVTAPKIGPDAPKEVVAHLGEPCKIRIPYSGSPPDKVEMTKNGIPVPLDTDRFKVEVTPNEVIITDTKAEKEDAGPLQITLENEKGKATAPITLKVQGPPEPPKGPLEVTDVRGDSCKLSWNPPSDNGGSPITNYVVEKMDTKTGEWTPVSRFVRQPEYEVTGLEEGNNYKFRVRAENELGVSEPLEAQRAITAENPATAPDSPSNVNVVDVDADKVKLEWKKPRNDGGRKVTGYVVEYKPVNATEWERTPVVKEPSATVDGLKKGEKYVFRVAAKNEVGTGEPSRPTKPVECKPKYTTADGPGQPSVDDVGKNYVDLSWPKPLKDGGSRITGYVVEKRKKNAPNWEPATPDGKPVSGNQAHIDNLDENGEYEFRVRPVNAAGIGAPSDPTPLIKVKPKHDKPDSPEDVKVDEMYADHCTLSWRPPENDGGLPITSYIVEKCDATAGIWERVPTIISGNTCPIRDLIEGKRYRFRVTAVNPIGPGEPGEVNGAVTAKNPFESPDSPDHLNIDSFDKHSVDLSWEAPKHDGGNPIKGYLIEKRTPKGEWKPATTGLVSGTSAHLPGLETGQTYEFRVSAVNDAGPGRPSRATAPHVAKDPSYPASSPEGLNVDKVNKNGVKLSWQKPRKDGGSKITGYQVEKKDENGNWIPVKQTTEPCAFIPMKEGETGQFRVRAVNDEGPGEPSKPTAPITAVDQPEAPHIATPEECVGGIGSGVGGLKDITVKAGQDLKLPVAWFGHPKPTFTWTLNDKPVRIDGNRVKTTDENLPPPAHPGPGGPLEMSPGGVVVLNVGKVTRADKGRYQLNLSNELGQANTSCNVEVLDVPGSPGGPLEPTEVKADEITLKWKAPEDDGGQPVTNYILEKRVKGTDTWQKVSAFLKSPTATVRNLDEGKEYEFRVSAENPMGVSEPLTTEHAIKAKHPFDPPSGMSQPQVENTTDDSVTLSWDTPLHGPTTGYVIEKRAKGDRNWSKATPHPVAGNEYTVKGLPQGKEFEFRVVPVNAAGRGEPSEPTPLVKVQKPTVAPKIGRDAPREVSAANGEPFKIRIPYSGSPPDTVEVTKNGVPVPLDTDRFQVTITPDEVIITNKKAEQPDAGDYNIKLKNEKGEDSLPIKVKILGPPESPKGPLEVSDIKADSCTLRWRPPEESGGSPVSHYVVEKQDTATGEWVPISKYVRSPEYEVRGLDEGKKYKFRVRAANDYGVSEPLEVERSITAENPLAAPEAPGVPEVADVDSDSVTLEWTKPRGERGGRITGYVVEVKPAAGGDWEKAQTGPIKGTSATVTGLKKGEKYMFRVSAKNDSGLGEPSRPTRPVECKPKYTTASGPDHVNVDSVDKNSVGLSWSRPLKDGGARIVGYIVEKRKKDSPDWEPATPDGKPITGNYYNVAGLNEGDDYQFRVRTVNAAGPGEPSEPTPMIRVEDRKATETPDFITKIRPTTAPVGGVAAFEAQVDGQPTPDVRWFRDGIELQPSGRVRIQPPGPDGKAVLELHDLDDRDGGVITCQVSNPSGKNSCSAPLEVLSVPKVVDSIDDKVASEGDLIKIKVPYTGHGTINLKLKCNGREVPESPRVKLVDLDGVASIQLKDLTRDMAGPYTLEISNESGSTLVPFNVRILAPPSECQGPLVASDTTPFSTRLSWKPPRSDGGAKITHYLVERKKVGTDRWVPVSSGSREPHCDVQGLQENEQYLFRVAAVNDCGQGDWLELPEPLVATYPFDKPGKPGSLTCNDVGSDFVNLTWTRPSSDGGGRLRGYLIEKRDVNSPNWTRLTQHPVLTTSYNVPNLIEDNTYEFRVIAVNDAGESEPTVIDRPVLVKDPNAVTRPTFVGGLRPQVVNEGRDVQFEIEVNCPSAYDVTWSKGPRDLVESHRIDIGKEGRMHVLTIHDCRLEDADEYMVKVSNRAGSKVSRAQLSVKSKPVINLPSRWQEPTEWDRGDTIQIKAPFTGFPKPTAKWCLNGKELRDGKHVNTVLKDRHAVITLENVTEEFAGKLTLELENEMGSDTATIELRVNDRPPPPINLKVEGVSDGSALLSWNMPPNTGYISQYIIERCEAPGSNWIRAGINRFNTYNCEGLENGKEYQFRVIAENLHGRSDPCAPTEAKLIQPEMRKRRERGEGESRGEYDGPPVDNYDRFYRNIWDRKQPLPSQVHKGESVYDYYDILEELGSGAFGVVHRCREKATGNFYAVKFVDVPTPQDKQTVHNEIEVMKELHHPKLIKLHEAFEDKNETAMVMELLSGGELFDRIADDSCPMSEAEVIKYVRQVCEGVQHMHDNHIIHLDIKPEDIMCETSKSTNVKLVDFGLSRKLNPNEPVRVSTATPEFAAPEIARYEPVGFYTDMWAIGVLTYVLLSGLSPFAGENTEETLRRVERGDYTFDHENFRGISDNAKDFIRKLLQKQPTQRMTIYEALEHPWLKSEVDDEQRRRIPASRYRDCQTRMHERMGDIWQRYPSIGHLANYSSLRQNRREKYKIHDTSFDRKEAGPRFIKWPHNQLVAEGDNALFDCRVLSISDPIVTWHYKDTQLTQSVKYMQRYAGRDYSLKINRARMDDAGHYTVRAENSFGRREYPAMLTVQPLQESKPATPLPPSRKRIELPPVEMFHMEETKPRFAFHLRNRYIQEGGGVKLTCTADGHPPPQITWYKDGRELRKGDGNYEIQTLVGISSLELYNCAERDSGHYSCVARNSRGEDETSCKVVVEASRVKRFLSAHSGDRRLRSSSQQPTSYRSDTSRSRFDSLTRVSERHASETREIRETRQTVVDSEEIHETRDSSGKWETRRESRTLKHIVERRDSTASSEQAPSTPRGTAPRVKQELQAPPQLQVGQPLELNVEFMESKTPSTVRWFLNGVDITFDKDFLITTSSDGRRSRLTVQSVTPRHSGLYEVQSVNSMGTSASQTRVTIETVETTIASKTARTASADHTGEVILNGVANDLNTEVRERIVYVESEHTAPVFRVHPVGQSVPEGSNVVLECRVDATPYPEITWLHNGAPITCGHAFSQENEYSRLELMEVLPEDSGSYECFAVNEMGKAQSTAYVHVISPDEVPPPPRFVTFPQSATLKEGESILLECAFSESPVTKVEWERNYVPIDESCIQFNEAAQSCSCRLTDLKPVKHSGNYTVVASDSSGLKAKWSFSLQVIPLPFDLEDGMTQLS</sequence>
<feature type="region of interest" description="Disordered" evidence="25">
    <location>
        <begin position="1828"/>
        <end position="1853"/>
    </location>
</feature>
<dbReference type="InterPro" id="IPR011009">
    <property type="entry name" value="Kinase-like_dom_sf"/>
</dbReference>
<dbReference type="GO" id="GO:0004674">
    <property type="term" value="F:protein serine/threonine kinase activity"/>
    <property type="evidence" value="ECO:0007669"/>
    <property type="project" value="UniProtKB-KW"/>
</dbReference>
<evidence type="ECO:0000256" key="10">
    <source>
        <dbReference type="ARBA" id="ARBA00022723"/>
    </source>
</evidence>
<evidence type="ECO:0000256" key="23">
    <source>
        <dbReference type="ARBA" id="ARBA00048679"/>
    </source>
</evidence>
<dbReference type="GO" id="GO:0031674">
    <property type="term" value="C:I band"/>
    <property type="evidence" value="ECO:0007669"/>
    <property type="project" value="UniProtKB-ARBA"/>
</dbReference>
<feature type="domain" description="Fibronectin type-III" evidence="28">
    <location>
        <begin position="4850"/>
        <end position="4949"/>
    </location>
</feature>
<feature type="compositionally biased region" description="Pro residues" evidence="25">
    <location>
        <begin position="4004"/>
        <end position="4013"/>
    </location>
</feature>
<feature type="domain" description="Ig-like" evidence="27">
    <location>
        <begin position="214"/>
        <end position="306"/>
    </location>
</feature>
<evidence type="ECO:0000259" key="26">
    <source>
        <dbReference type="PROSITE" id="PS50011"/>
    </source>
</evidence>
<comment type="similarity">
    <text evidence="4">Belongs to the protein kinase superfamily. CAMK Ser/Thr protein kinase family.</text>
</comment>
<dbReference type="FunFam" id="2.60.40.10:FF:000032">
    <property type="entry name" value="palladin isoform X1"/>
    <property type="match status" value="2"/>
</dbReference>
<feature type="domain" description="Fibronectin type-III" evidence="28">
    <location>
        <begin position="4359"/>
        <end position="4453"/>
    </location>
</feature>
<dbReference type="SMART" id="SM00060">
    <property type="entry name" value="FN3"/>
    <property type="match status" value="30"/>
</dbReference>
<feature type="region of interest" description="Disordered" evidence="25">
    <location>
        <begin position="3619"/>
        <end position="3645"/>
    </location>
</feature>
<dbReference type="CDD" id="cd00063">
    <property type="entry name" value="FN3"/>
    <property type="match status" value="30"/>
</dbReference>
<name>A0A4E0RLK9_FASHE</name>
<feature type="compositionally biased region" description="Polar residues" evidence="25">
    <location>
        <begin position="6022"/>
        <end position="6033"/>
    </location>
</feature>
<dbReference type="PANTHER" id="PTHR14340">
    <property type="entry name" value="MICROFIBRIL-ASSOCIATED GLYCOPROTEIN 3"/>
    <property type="match status" value="1"/>
</dbReference>
<evidence type="ECO:0000256" key="8">
    <source>
        <dbReference type="ARBA" id="ARBA00022553"/>
    </source>
</evidence>
<keyword evidence="21" id="KW-0393">Immunoglobulin domain</keyword>
<feature type="domain" description="Fibronectin type-III" evidence="28">
    <location>
        <begin position="3336"/>
        <end position="3433"/>
    </location>
</feature>
<dbReference type="PRINTS" id="PR00014">
    <property type="entry name" value="FNTYPEIII"/>
</dbReference>
<dbReference type="FunFam" id="2.60.40.10:FF:000127">
    <property type="entry name" value="titin isoform X1"/>
    <property type="match status" value="6"/>
</dbReference>
<feature type="domain" description="Ig-like" evidence="27">
    <location>
        <begin position="1550"/>
        <end position="1640"/>
    </location>
</feature>
<feature type="domain" description="Fibronectin type-III" evidence="28">
    <location>
        <begin position="3842"/>
        <end position="3934"/>
    </location>
</feature>
<feature type="domain" description="Fibronectin type-III" evidence="28">
    <location>
        <begin position="3440"/>
        <end position="3533"/>
    </location>
</feature>
<feature type="domain" description="Fibronectin type-III" evidence="28">
    <location>
        <begin position="4459"/>
        <end position="4554"/>
    </location>
</feature>
<dbReference type="FunFam" id="2.60.40.10:FF:000056">
    <property type="entry name" value="twitchin isoform X4"/>
    <property type="match status" value="8"/>
</dbReference>
<evidence type="ECO:0000256" key="4">
    <source>
        <dbReference type="ARBA" id="ARBA00006692"/>
    </source>
</evidence>
<feature type="domain" description="Ig-like" evidence="27">
    <location>
        <begin position="592"/>
        <end position="681"/>
    </location>
</feature>
<feature type="domain" description="Ig-like" evidence="27">
    <location>
        <begin position="5836"/>
        <end position="5925"/>
    </location>
</feature>
<comment type="caution">
    <text evidence="29">The sequence shown here is derived from an EMBL/GenBank/DDBJ whole genome shotgun (WGS) entry which is preliminary data.</text>
</comment>
<feature type="domain" description="Fibronectin type-III" evidence="28">
    <location>
        <begin position="3539"/>
        <end position="3636"/>
    </location>
</feature>
<evidence type="ECO:0000256" key="24">
    <source>
        <dbReference type="PROSITE-ProRule" id="PRU10141"/>
    </source>
</evidence>
<dbReference type="Gene3D" id="3.30.200.20">
    <property type="entry name" value="Phosphorylase Kinase, domain 1"/>
    <property type="match status" value="1"/>
</dbReference>
<keyword evidence="19" id="KW-1015">Disulfide bond</keyword>
<feature type="domain" description="Ig-like" evidence="27">
    <location>
        <begin position="308"/>
        <end position="398"/>
    </location>
</feature>
<feature type="region of interest" description="Disordered" evidence="25">
    <location>
        <begin position="5337"/>
        <end position="5356"/>
    </location>
</feature>
<feature type="compositionally biased region" description="Basic and acidic residues" evidence="25">
    <location>
        <begin position="5991"/>
        <end position="6021"/>
    </location>
</feature>
<feature type="compositionally biased region" description="Basic and acidic residues" evidence="25">
    <location>
        <begin position="2271"/>
        <end position="2282"/>
    </location>
</feature>
<evidence type="ECO:0000256" key="1">
    <source>
        <dbReference type="ARBA" id="ARBA00001946"/>
    </source>
</evidence>
<feature type="compositionally biased region" description="Acidic residues" evidence="25">
    <location>
        <begin position="508"/>
        <end position="518"/>
    </location>
</feature>
<evidence type="ECO:0000256" key="6">
    <source>
        <dbReference type="ARBA" id="ARBA00022490"/>
    </source>
</evidence>
<dbReference type="PROSITE" id="PS00107">
    <property type="entry name" value="PROTEIN_KINASE_ATP"/>
    <property type="match status" value="1"/>
</dbReference>
<dbReference type="InterPro" id="IPR007110">
    <property type="entry name" value="Ig-like_dom"/>
</dbReference>
<keyword evidence="18" id="KW-0175">Coiled coil</keyword>
<feature type="domain" description="Fibronectin type-III" evidence="28">
    <location>
        <begin position="1849"/>
        <end position="1947"/>
    </location>
</feature>
<comment type="subcellular location">
    <subcellularLocation>
        <location evidence="3">Cytoplasm</location>
        <location evidence="3">Myofibril</location>
    </subcellularLocation>
    <subcellularLocation>
        <location evidence="2">Nucleus</location>
    </subcellularLocation>
</comment>
<dbReference type="FunFam" id="2.60.40.10:FF:000051">
    <property type="entry name" value="Uncharacterized protein, isoform J"/>
    <property type="match status" value="1"/>
</dbReference>
<dbReference type="GO" id="GO:0005516">
    <property type="term" value="F:calmodulin binding"/>
    <property type="evidence" value="ECO:0007669"/>
    <property type="project" value="UniProtKB-KW"/>
</dbReference>
<feature type="domain" description="Fibronectin type-III" evidence="28">
    <location>
        <begin position="3742"/>
        <end position="3836"/>
    </location>
</feature>
<feature type="domain" description="Fibronectin type-III" evidence="28">
    <location>
        <begin position="2738"/>
        <end position="2832"/>
    </location>
</feature>
<dbReference type="PROSITE" id="PS50853">
    <property type="entry name" value="FN3"/>
    <property type="match status" value="30"/>
</dbReference>
<dbReference type="FunFam" id="2.60.40.10:FF:000080">
    <property type="entry name" value="Myosin light chain kinase, smooth muscle"/>
    <property type="match status" value="1"/>
</dbReference>
<feature type="domain" description="Fibronectin type-III" evidence="28">
    <location>
        <begin position="2635"/>
        <end position="2732"/>
    </location>
</feature>
<feature type="domain" description="Fibronectin type-III" evidence="28">
    <location>
        <begin position="4954"/>
        <end position="5049"/>
    </location>
</feature>
<evidence type="ECO:0000256" key="20">
    <source>
        <dbReference type="ARBA" id="ARBA00023242"/>
    </source>
</evidence>
<feature type="region of interest" description="Disordered" evidence="25">
    <location>
        <begin position="2068"/>
        <end position="2095"/>
    </location>
</feature>
<dbReference type="FunFam" id="2.60.40.10:FF:000006">
    <property type="entry name" value="Uncharacterized protein, isoform F"/>
    <property type="match status" value="1"/>
</dbReference>
<feature type="domain" description="Fibronectin type-III" evidence="28">
    <location>
        <begin position="2534"/>
        <end position="2629"/>
    </location>
</feature>
<feature type="domain" description="Ig-like" evidence="27">
    <location>
        <begin position="4663"/>
        <end position="4753"/>
    </location>
</feature>
<feature type="domain" description="Fibronectin type-III" evidence="28">
    <location>
        <begin position="1351"/>
        <end position="1445"/>
    </location>
</feature>
<keyword evidence="6" id="KW-0963">Cytoplasm</keyword>
<keyword evidence="9" id="KW-0808">Transferase</keyword>
<feature type="domain" description="Ig-like" evidence="27">
    <location>
        <begin position="6037"/>
        <end position="6129"/>
    </location>
</feature>
<dbReference type="InterPro" id="IPR036179">
    <property type="entry name" value="Ig-like_dom_sf"/>
</dbReference>
<evidence type="ECO:0000313" key="29">
    <source>
        <dbReference type="EMBL" id="THD28845.1"/>
    </source>
</evidence>
<dbReference type="SMART" id="SM00408">
    <property type="entry name" value="IGc2"/>
    <property type="match status" value="18"/>
</dbReference>
<dbReference type="SMART" id="SM00409">
    <property type="entry name" value="IG"/>
    <property type="match status" value="26"/>
</dbReference>
<dbReference type="CDD" id="cd00096">
    <property type="entry name" value="Ig"/>
    <property type="match status" value="3"/>
</dbReference>
<dbReference type="InterPro" id="IPR017441">
    <property type="entry name" value="Protein_kinase_ATP_BS"/>
</dbReference>
<feature type="domain" description="Ig-like" evidence="27">
    <location>
        <begin position="6180"/>
        <end position="6266"/>
    </location>
</feature>
<dbReference type="FunFam" id="2.60.40.10:FF:000107">
    <property type="entry name" value="Myosin, light chain kinase a"/>
    <property type="match status" value="2"/>
</dbReference>
<feature type="domain" description="Fibronectin type-III" evidence="28">
    <location>
        <begin position="1649"/>
        <end position="1743"/>
    </location>
</feature>
<evidence type="ECO:0000256" key="17">
    <source>
        <dbReference type="ARBA" id="ARBA00022860"/>
    </source>
</evidence>
<feature type="compositionally biased region" description="Basic and acidic residues" evidence="25">
    <location>
        <begin position="1456"/>
        <end position="1471"/>
    </location>
</feature>
<dbReference type="InterPro" id="IPR013783">
    <property type="entry name" value="Ig-like_fold"/>
</dbReference>
<dbReference type="InterPro" id="IPR013098">
    <property type="entry name" value="Ig_I-set"/>
</dbReference>
<feature type="domain" description="Ig-like" evidence="27">
    <location>
        <begin position="696"/>
        <end position="774"/>
    </location>
</feature>
<feature type="domain" description="Fibronectin type-III" evidence="28">
    <location>
        <begin position="1451"/>
        <end position="1546"/>
    </location>
</feature>
<feature type="domain" description="Fibronectin type-III" evidence="28">
    <location>
        <begin position="3045"/>
        <end position="3140"/>
    </location>
</feature>
<dbReference type="FunFam" id="1.10.510.10:FF:000321">
    <property type="entry name" value="Bent, isoform C"/>
    <property type="match status" value="1"/>
</dbReference>
<dbReference type="PROSITE" id="PS50835">
    <property type="entry name" value="IG_LIKE"/>
    <property type="match status" value="15"/>
</dbReference>
<dbReference type="Pfam" id="PF00041">
    <property type="entry name" value="fn3"/>
    <property type="match status" value="29"/>
</dbReference>
<feature type="domain" description="Ig-like" evidence="27">
    <location>
        <begin position="5713"/>
        <end position="5801"/>
    </location>
</feature>
<feature type="region of interest" description="Disordered" evidence="25">
    <location>
        <begin position="2234"/>
        <end position="2286"/>
    </location>
</feature>
<feature type="domain" description="Fibronectin type-III" evidence="28">
    <location>
        <begin position="1749"/>
        <end position="1843"/>
    </location>
</feature>
<feature type="region of interest" description="Disordered" evidence="25">
    <location>
        <begin position="5939"/>
        <end position="6046"/>
    </location>
</feature>
<feature type="domain" description="Fibronectin type-III" evidence="28">
    <location>
        <begin position="1060"/>
        <end position="1151"/>
    </location>
</feature>
<evidence type="ECO:0000256" key="16">
    <source>
        <dbReference type="ARBA" id="ARBA00022842"/>
    </source>
</evidence>
<feature type="region of interest" description="Disordered" evidence="25">
    <location>
        <begin position="3516"/>
        <end position="3546"/>
    </location>
</feature>
<dbReference type="FunFam" id="2.60.40.10:FF:000160">
    <property type="entry name" value="Titin a"/>
    <property type="match status" value="4"/>
</dbReference>
<dbReference type="GO" id="GO:0046872">
    <property type="term" value="F:metal ion binding"/>
    <property type="evidence" value="ECO:0007669"/>
    <property type="project" value="UniProtKB-KW"/>
</dbReference>
<evidence type="ECO:0000256" key="15">
    <source>
        <dbReference type="ARBA" id="ARBA00022840"/>
    </source>
</evidence>
<feature type="domain" description="Fibronectin type-III" evidence="28">
    <location>
        <begin position="4560"/>
        <end position="4657"/>
    </location>
</feature>
<feature type="domain" description="Ig-like" evidence="27">
    <location>
        <begin position="778"/>
        <end position="865"/>
    </location>
</feature>
<dbReference type="SUPFAM" id="SSF56112">
    <property type="entry name" value="Protein kinase-like (PK-like)"/>
    <property type="match status" value="1"/>
</dbReference>
<evidence type="ECO:0000256" key="22">
    <source>
        <dbReference type="ARBA" id="ARBA00047899"/>
    </source>
</evidence>
<dbReference type="PANTHER" id="PTHR14340:SF9">
    <property type="entry name" value="FIBRONECTIN TYPE-III DOMAIN-CONTAINING PROTEIN"/>
    <property type="match status" value="1"/>
</dbReference>
<evidence type="ECO:0000256" key="18">
    <source>
        <dbReference type="ARBA" id="ARBA00023054"/>
    </source>
</evidence>
<dbReference type="FunFam" id="2.60.40.10:FF:000031">
    <property type="entry name" value="Myosin-binding protein C, slow type"/>
    <property type="match status" value="5"/>
</dbReference>
<feature type="compositionally biased region" description="Polar residues" evidence="25">
    <location>
        <begin position="4165"/>
        <end position="4183"/>
    </location>
</feature>
<evidence type="ECO:0000256" key="14">
    <source>
        <dbReference type="ARBA" id="ARBA00022837"/>
    </source>
</evidence>
<dbReference type="InterPro" id="IPR036116">
    <property type="entry name" value="FN3_sf"/>
</dbReference>
<evidence type="ECO:0000256" key="19">
    <source>
        <dbReference type="ARBA" id="ARBA00023157"/>
    </source>
</evidence>
<gene>
    <name evidence="29" type="ORF">D915_000286</name>
</gene>
<keyword evidence="16" id="KW-0460">Magnesium</keyword>
<feature type="domain" description="Fibronectin type-III" evidence="28">
    <location>
        <begin position="5246"/>
        <end position="5337"/>
    </location>
</feature>
<evidence type="ECO:0000256" key="7">
    <source>
        <dbReference type="ARBA" id="ARBA00022527"/>
    </source>
</evidence>
<keyword evidence="17" id="KW-0112">Calmodulin-binding</keyword>
<evidence type="ECO:0000256" key="25">
    <source>
        <dbReference type="SAM" id="MobiDB-lite"/>
    </source>
</evidence>